<dbReference type="PANTHER" id="PTHR11851:SF224">
    <property type="entry name" value="PROCESSING PROTEASE"/>
    <property type="match status" value="1"/>
</dbReference>
<keyword evidence="1" id="KW-0175">Coiled coil</keyword>
<dbReference type="Proteomes" id="UP000055136">
    <property type="component" value="Chromosome"/>
</dbReference>
<dbReference type="InterPro" id="IPR050361">
    <property type="entry name" value="MPP/UQCRC_Complex"/>
</dbReference>
<evidence type="ECO:0000259" key="2">
    <source>
        <dbReference type="Pfam" id="PF00675"/>
    </source>
</evidence>
<gene>
    <name evidence="4" type="ORF">Tel_00550</name>
</gene>
<evidence type="ECO:0000256" key="1">
    <source>
        <dbReference type="SAM" id="Coils"/>
    </source>
</evidence>
<feature type="domain" description="Peptidase M16 C-terminal" evidence="3">
    <location>
        <begin position="176"/>
        <end position="351"/>
    </location>
</feature>
<dbReference type="InterPro" id="IPR011765">
    <property type="entry name" value="Pept_M16_N"/>
</dbReference>
<name>A0A0S2THT4_9GAMM</name>
<dbReference type="AlphaFoldDB" id="A0A0S2THT4"/>
<feature type="coiled-coil region" evidence="1">
    <location>
        <begin position="311"/>
        <end position="338"/>
    </location>
</feature>
<dbReference type="InterPro" id="IPR011249">
    <property type="entry name" value="Metalloenz_LuxS/M16"/>
</dbReference>
<dbReference type="STRING" id="1748243.Tel_00550"/>
<evidence type="ECO:0000313" key="5">
    <source>
        <dbReference type="Proteomes" id="UP000055136"/>
    </source>
</evidence>
<sequence length="423" mass="45897">MGGGLAQAAPEIQHWRTDNGARVYYVPAPELPMVDVRVIFDAAGARDKIPGTALMTNALLAEGAGDMDADEIADAFAAVGAQFSTSSHQDMSVVSLRSLTRPELLDPAVATATRVISQPTFSKQALERERKRLLIALQAEKQSPGAIASDAFFAAAYGDHPYATDANGTEDSVKQIKRKHLVEHHRRYYVGNNAIIAIVGAVDREQAAQLAETLLGRLPAGEAAPPLPKVEPLKQAQLIKKDFPSSQTHLLVGQPALRRGDDDYFPLYVGNHVLGGSGLVSQLSEEIRDKRGLAYSSYSYFSPMTRRGPFRMGLQTRNDQAEEALDILKQTLVKFMQNGPSGDELEAAKKNITGGFALNLDSNSKIIENIAMIGFYELPLDYLDSFTDNVDAVTIEQIKQAFARHLDPDTMVTIMVGGEAEGS</sequence>
<keyword evidence="5" id="KW-1185">Reference proteome</keyword>
<dbReference type="Pfam" id="PF00675">
    <property type="entry name" value="Peptidase_M16"/>
    <property type="match status" value="1"/>
</dbReference>
<evidence type="ECO:0000259" key="3">
    <source>
        <dbReference type="Pfam" id="PF05193"/>
    </source>
</evidence>
<reference evidence="4" key="1">
    <citation type="submission" date="2015-10" db="EMBL/GenBank/DDBJ databases">
        <title>Description of Candidatus Tenderia electrophaga gen. nov, sp. nov., an Uncultivated Electroautotroph from a Biocathode Enrichment.</title>
        <authorList>
            <person name="Eddie B.J."/>
            <person name="Malanoski A.P."/>
            <person name="Wang Z."/>
            <person name="Hall R.J."/>
            <person name="Oh S.D."/>
            <person name="Heiner C."/>
            <person name="Lin B."/>
            <person name="Strycharz-Glaven S.M."/>
        </authorList>
    </citation>
    <scope>NUCLEOTIDE SEQUENCE [LARGE SCALE GENOMIC DNA]</scope>
    <source>
        <strain evidence="4">NRL1</strain>
    </source>
</reference>
<dbReference type="Pfam" id="PF05193">
    <property type="entry name" value="Peptidase_M16_C"/>
    <property type="match status" value="1"/>
</dbReference>
<dbReference type="EMBL" id="CP013099">
    <property type="protein sequence ID" value="ALP54676.1"/>
    <property type="molecule type" value="Genomic_DNA"/>
</dbReference>
<dbReference type="InterPro" id="IPR007863">
    <property type="entry name" value="Peptidase_M16_C"/>
</dbReference>
<proteinExistence type="predicted"/>
<feature type="domain" description="Peptidase M16 N-terminal" evidence="2">
    <location>
        <begin position="46"/>
        <end position="164"/>
    </location>
</feature>
<dbReference type="GO" id="GO:0046872">
    <property type="term" value="F:metal ion binding"/>
    <property type="evidence" value="ECO:0007669"/>
    <property type="project" value="InterPro"/>
</dbReference>
<organism evidence="4 5">
    <name type="scientific">Candidatus Tenderia electrophaga</name>
    <dbReference type="NCBI Taxonomy" id="1748243"/>
    <lineage>
        <taxon>Bacteria</taxon>
        <taxon>Pseudomonadati</taxon>
        <taxon>Pseudomonadota</taxon>
        <taxon>Gammaproteobacteria</taxon>
        <taxon>Candidatus Tenderiales</taxon>
        <taxon>Candidatus Tenderiaceae</taxon>
        <taxon>Candidatus Tenderia</taxon>
    </lineage>
</organism>
<dbReference type="PANTHER" id="PTHR11851">
    <property type="entry name" value="METALLOPROTEASE"/>
    <property type="match status" value="1"/>
</dbReference>
<protein>
    <submittedName>
        <fullName evidence="4">Zinc protease</fullName>
    </submittedName>
</protein>
<dbReference type="GO" id="GO:0008233">
    <property type="term" value="F:peptidase activity"/>
    <property type="evidence" value="ECO:0007669"/>
    <property type="project" value="UniProtKB-KW"/>
</dbReference>
<keyword evidence="4" id="KW-0645">Protease</keyword>
<keyword evidence="4" id="KW-0378">Hydrolase</keyword>
<dbReference type="GO" id="GO:0006508">
    <property type="term" value="P:proteolysis"/>
    <property type="evidence" value="ECO:0007669"/>
    <property type="project" value="UniProtKB-KW"/>
</dbReference>
<dbReference type="SUPFAM" id="SSF63411">
    <property type="entry name" value="LuxS/MPP-like metallohydrolase"/>
    <property type="match status" value="2"/>
</dbReference>
<accession>A0A0S2THT4</accession>
<evidence type="ECO:0000313" key="4">
    <source>
        <dbReference type="EMBL" id="ALP54676.1"/>
    </source>
</evidence>
<dbReference type="Gene3D" id="3.30.830.10">
    <property type="entry name" value="Metalloenzyme, LuxS/M16 peptidase-like"/>
    <property type="match status" value="2"/>
</dbReference>
<dbReference type="KEGG" id="tee:Tel_00550"/>